<dbReference type="InterPro" id="IPR050951">
    <property type="entry name" value="Retrovirus_Pol_polyprotein"/>
</dbReference>
<dbReference type="PANTHER" id="PTHR37984:SF5">
    <property type="entry name" value="PROTEIN NYNRIN-LIKE"/>
    <property type="match status" value="1"/>
</dbReference>
<gene>
    <name evidence="6" type="ORF">SKAU_G00307260</name>
</gene>
<protein>
    <recommendedName>
        <fullName evidence="4">Gypsy retrotransposon integrase-like protein 1</fullName>
        <ecNumber evidence="2">3.1.26.4</ecNumber>
    </recommendedName>
</protein>
<dbReference type="GO" id="GO:0006259">
    <property type="term" value="P:DNA metabolic process"/>
    <property type="evidence" value="ECO:0007669"/>
    <property type="project" value="UniProtKB-ARBA"/>
</dbReference>
<dbReference type="Gene3D" id="1.10.340.70">
    <property type="match status" value="1"/>
</dbReference>
<dbReference type="OrthoDB" id="8052860at2759"/>
<evidence type="ECO:0000313" key="6">
    <source>
        <dbReference type="EMBL" id="KAJ8343397.1"/>
    </source>
</evidence>
<dbReference type="PROSITE" id="PS50878">
    <property type="entry name" value="RT_POL"/>
    <property type="match status" value="1"/>
</dbReference>
<dbReference type="FunFam" id="1.10.340.70:FF:000001">
    <property type="entry name" value="Retrovirus-related Pol polyprotein from transposon gypsy-like Protein"/>
    <property type="match status" value="1"/>
</dbReference>
<dbReference type="Proteomes" id="UP001152622">
    <property type="component" value="Chromosome 13"/>
</dbReference>
<evidence type="ECO:0000256" key="3">
    <source>
        <dbReference type="ARBA" id="ARBA00023268"/>
    </source>
</evidence>
<sequence>MNSAFERLQGAVVFSKLDLRNGYNLVRMCEGDEWRTVFNTHNGHYEYLVMPFGLSSAPSVFQALVNDVLREMLERFVFVYLDDILIFSPDLQTHIGHVKQVLKALLQAKLFVKAEKCSFHASTVSFLGFIISEGRVRMDPEKVSAVLNWPTPRSMKQVQRFLGFANFYRRFIRNFSALAAPITALTKKMPAGQFRWNSRANSAFMELKRRFSSEPILITPNPSLPFIVEVDASELGAGAILSQHSPVDRKLHPCAYFSRALTPAERNYDVGDRELLAVKLALEEWRHWLEGAEHPFTVWTDHKNLEYIQQAKRRGGPANCLFVPSNVRSQVLQWGHSSQITAHPGVHRTKEFLSRCFWWPGMERDVRKFVAACSICARNKGSQLPPAGLLRPLPVPSRPWSHIALDFVTGLPASQGNTAILVIVDRFSKAAHFLALTKLLHLRPPS</sequence>
<evidence type="ECO:0000256" key="2">
    <source>
        <dbReference type="ARBA" id="ARBA00012180"/>
    </source>
</evidence>
<accession>A0A9Q1ER13</accession>
<dbReference type="CDD" id="cd01647">
    <property type="entry name" value="RT_LTR"/>
    <property type="match status" value="1"/>
</dbReference>
<keyword evidence="7" id="KW-1185">Reference proteome</keyword>
<dbReference type="CDD" id="cd09274">
    <property type="entry name" value="RNase_HI_RT_Ty3"/>
    <property type="match status" value="1"/>
</dbReference>
<dbReference type="Gene3D" id="3.10.20.370">
    <property type="match status" value="1"/>
</dbReference>
<comment type="caution">
    <text evidence="6">The sequence shown here is derived from an EMBL/GenBank/DDBJ whole genome shotgun (WGS) entry which is preliminary data.</text>
</comment>
<dbReference type="GO" id="GO:0003676">
    <property type="term" value="F:nucleic acid binding"/>
    <property type="evidence" value="ECO:0007669"/>
    <property type="project" value="InterPro"/>
</dbReference>
<keyword evidence="3" id="KW-0511">Multifunctional enzyme</keyword>
<feature type="domain" description="Reverse transcriptase" evidence="5">
    <location>
        <begin position="1"/>
        <end position="131"/>
    </location>
</feature>
<evidence type="ECO:0000313" key="7">
    <source>
        <dbReference type="Proteomes" id="UP001152622"/>
    </source>
</evidence>
<organism evidence="6 7">
    <name type="scientific">Synaphobranchus kaupii</name>
    <name type="common">Kaup's arrowtooth eel</name>
    <dbReference type="NCBI Taxonomy" id="118154"/>
    <lineage>
        <taxon>Eukaryota</taxon>
        <taxon>Metazoa</taxon>
        <taxon>Chordata</taxon>
        <taxon>Craniata</taxon>
        <taxon>Vertebrata</taxon>
        <taxon>Euteleostomi</taxon>
        <taxon>Actinopterygii</taxon>
        <taxon>Neopterygii</taxon>
        <taxon>Teleostei</taxon>
        <taxon>Anguilliformes</taxon>
        <taxon>Synaphobranchidae</taxon>
        <taxon>Synaphobranchus</taxon>
    </lineage>
</organism>
<dbReference type="InterPro" id="IPR043502">
    <property type="entry name" value="DNA/RNA_pol_sf"/>
</dbReference>
<dbReference type="InterPro" id="IPR000477">
    <property type="entry name" value="RT_dom"/>
</dbReference>
<dbReference type="FunFam" id="3.30.70.270:FF:000020">
    <property type="entry name" value="Transposon Tf2-6 polyprotein-like Protein"/>
    <property type="match status" value="1"/>
</dbReference>
<dbReference type="Pfam" id="PF00078">
    <property type="entry name" value="RVT_1"/>
    <property type="match status" value="1"/>
</dbReference>
<dbReference type="InterPro" id="IPR036397">
    <property type="entry name" value="RNaseH_sf"/>
</dbReference>
<dbReference type="Pfam" id="PF17919">
    <property type="entry name" value="RT_RNaseH_2"/>
    <property type="match status" value="1"/>
</dbReference>
<dbReference type="Gene3D" id="3.30.70.270">
    <property type="match status" value="2"/>
</dbReference>
<dbReference type="InterPro" id="IPR012337">
    <property type="entry name" value="RNaseH-like_sf"/>
</dbReference>
<dbReference type="SUPFAM" id="SSF56672">
    <property type="entry name" value="DNA/RNA polymerases"/>
    <property type="match status" value="1"/>
</dbReference>
<reference evidence="6" key="1">
    <citation type="journal article" date="2023" name="Science">
        <title>Genome structures resolve the early diversification of teleost fishes.</title>
        <authorList>
            <person name="Parey E."/>
            <person name="Louis A."/>
            <person name="Montfort J."/>
            <person name="Bouchez O."/>
            <person name="Roques C."/>
            <person name="Iampietro C."/>
            <person name="Lluch J."/>
            <person name="Castinel A."/>
            <person name="Donnadieu C."/>
            <person name="Desvignes T."/>
            <person name="Floi Bucao C."/>
            <person name="Jouanno E."/>
            <person name="Wen M."/>
            <person name="Mejri S."/>
            <person name="Dirks R."/>
            <person name="Jansen H."/>
            <person name="Henkel C."/>
            <person name="Chen W.J."/>
            <person name="Zahm M."/>
            <person name="Cabau C."/>
            <person name="Klopp C."/>
            <person name="Thompson A.W."/>
            <person name="Robinson-Rechavi M."/>
            <person name="Braasch I."/>
            <person name="Lecointre G."/>
            <person name="Bobe J."/>
            <person name="Postlethwait J.H."/>
            <person name="Berthelot C."/>
            <person name="Roest Crollius H."/>
            <person name="Guiguen Y."/>
        </authorList>
    </citation>
    <scope>NUCLEOTIDE SEQUENCE</scope>
    <source>
        <strain evidence="6">WJC10195</strain>
    </source>
</reference>
<dbReference type="FunFam" id="3.10.20.370:FF:000003">
    <property type="entry name" value="Transposon Tf2-6 polyprotein"/>
    <property type="match status" value="1"/>
</dbReference>
<evidence type="ECO:0000259" key="5">
    <source>
        <dbReference type="PROSITE" id="PS50878"/>
    </source>
</evidence>
<dbReference type="InterPro" id="IPR041577">
    <property type="entry name" value="RT_RNaseH_2"/>
</dbReference>
<dbReference type="InterPro" id="IPR043128">
    <property type="entry name" value="Rev_trsase/Diguanyl_cyclase"/>
</dbReference>
<evidence type="ECO:0000256" key="1">
    <source>
        <dbReference type="ARBA" id="ARBA00010879"/>
    </source>
</evidence>
<proteinExistence type="inferred from homology"/>
<name>A0A9Q1ER13_SYNKA</name>
<dbReference type="GO" id="GO:0004523">
    <property type="term" value="F:RNA-DNA hybrid ribonuclease activity"/>
    <property type="evidence" value="ECO:0007669"/>
    <property type="project" value="UniProtKB-EC"/>
</dbReference>
<dbReference type="PANTHER" id="PTHR37984">
    <property type="entry name" value="PROTEIN CBG26694"/>
    <property type="match status" value="1"/>
</dbReference>
<dbReference type="InterPro" id="IPR041588">
    <property type="entry name" value="Integrase_H2C2"/>
</dbReference>
<dbReference type="EMBL" id="JAINUF010000013">
    <property type="protein sequence ID" value="KAJ8343397.1"/>
    <property type="molecule type" value="Genomic_DNA"/>
</dbReference>
<dbReference type="Gene3D" id="3.30.420.10">
    <property type="entry name" value="Ribonuclease H-like superfamily/Ribonuclease H"/>
    <property type="match status" value="1"/>
</dbReference>
<comment type="similarity">
    <text evidence="1">Belongs to the beta type-B retroviral polymerase family. HERV class-II K(HML-2) pol subfamily.</text>
</comment>
<dbReference type="AlphaFoldDB" id="A0A9Q1ER13"/>
<dbReference type="Pfam" id="PF17921">
    <property type="entry name" value="Integrase_H2C2"/>
    <property type="match status" value="1"/>
</dbReference>
<evidence type="ECO:0000256" key="4">
    <source>
        <dbReference type="ARBA" id="ARBA00039658"/>
    </source>
</evidence>
<dbReference type="EC" id="3.1.26.4" evidence="2"/>
<dbReference type="SUPFAM" id="SSF53098">
    <property type="entry name" value="Ribonuclease H-like"/>
    <property type="match status" value="1"/>
</dbReference>